<evidence type="ECO:0000313" key="1">
    <source>
        <dbReference type="EMBL" id="GAK60215.1"/>
    </source>
</evidence>
<dbReference type="AlphaFoldDB" id="A0A081C6L0"/>
<dbReference type="InterPro" id="IPR010843">
    <property type="entry name" value="Uncharacterised_AroM"/>
</dbReference>
<dbReference type="Proteomes" id="UP000030661">
    <property type="component" value="Unassembled WGS sequence"/>
</dbReference>
<reference evidence="1" key="1">
    <citation type="journal article" date="2015" name="PeerJ">
        <title>First genomic representation of candidate bacterial phylum KSB3 points to enhanced environmental sensing as a trigger of wastewater bulking.</title>
        <authorList>
            <person name="Sekiguchi Y."/>
            <person name="Ohashi A."/>
            <person name="Parks D.H."/>
            <person name="Yamauchi T."/>
            <person name="Tyson G.W."/>
            <person name="Hugenholtz P."/>
        </authorList>
    </citation>
    <scope>NUCLEOTIDE SEQUENCE [LARGE SCALE GENOMIC DNA]</scope>
</reference>
<gene>
    <name evidence="1" type="ORF">U27_00106</name>
</gene>
<dbReference type="STRING" id="1499967.U27_00106"/>
<organism evidence="1">
    <name type="scientific">Vecturithrix granuli</name>
    <dbReference type="NCBI Taxonomy" id="1499967"/>
    <lineage>
        <taxon>Bacteria</taxon>
        <taxon>Candidatus Moduliflexota</taxon>
        <taxon>Candidatus Vecturitrichia</taxon>
        <taxon>Candidatus Vecturitrichales</taxon>
        <taxon>Candidatus Vecturitrichaceae</taxon>
        <taxon>Candidatus Vecturithrix</taxon>
    </lineage>
</organism>
<protein>
    <submittedName>
        <fullName evidence="1">AroM family protein</fullName>
    </submittedName>
</protein>
<name>A0A081C6L0_VECG1</name>
<sequence length="218" mass="23840">MVSIGQSPRPDIISVFEELWGNQAEILEAGALDGLKHEDVKHMAPNQGDDVLVVKMADGQQYIVGRRYLIPRIQACADALVSEGITAAILLCTGDFRPFRCTVPFIIPQKIVDNTVSALVSAGQVVGVMIPTGEQQKQMRRNLACNGIVPVFASASPHNGEQGIIEAAHQFKRYDVSLIVMHCFGYTRRMRELVQETTGKPVLLSNMLVAKVTGELLL</sequence>
<dbReference type="Pfam" id="PF07302">
    <property type="entry name" value="AroM"/>
    <property type="match status" value="1"/>
</dbReference>
<keyword evidence="2" id="KW-1185">Reference proteome</keyword>
<evidence type="ECO:0000313" key="2">
    <source>
        <dbReference type="Proteomes" id="UP000030661"/>
    </source>
</evidence>
<dbReference type="eggNOG" id="COG4126">
    <property type="taxonomic scope" value="Bacteria"/>
</dbReference>
<accession>A0A081C6L0</accession>
<proteinExistence type="predicted"/>
<dbReference type="EMBL" id="DF820472">
    <property type="protein sequence ID" value="GAK60215.1"/>
    <property type="molecule type" value="Genomic_DNA"/>
</dbReference>
<dbReference type="HOGENOM" id="CLU_077346_0_0_0"/>